<gene>
    <name evidence="3" type="ORF">K7X08_009412</name>
</gene>
<name>A0A9Q1RU45_9SOLA</name>
<dbReference type="Pfam" id="PF16188">
    <property type="entry name" value="Peptidase_M24_C"/>
    <property type="match status" value="1"/>
</dbReference>
<accession>A0A9Q1RU45</accession>
<evidence type="ECO:0000313" key="3">
    <source>
        <dbReference type="EMBL" id="KAJ8572901.1"/>
    </source>
</evidence>
<dbReference type="Proteomes" id="UP001152561">
    <property type="component" value="Unassembled WGS sequence"/>
</dbReference>
<dbReference type="PANTHER" id="PTHR43763">
    <property type="entry name" value="XAA-PRO AMINOPEPTIDASE 1"/>
    <property type="match status" value="1"/>
</dbReference>
<feature type="domain" description="Peptidase M24 C-terminal" evidence="2">
    <location>
        <begin position="60"/>
        <end position="107"/>
    </location>
</feature>
<dbReference type="OrthoDB" id="9995434at2759"/>
<dbReference type="InterPro" id="IPR036005">
    <property type="entry name" value="Creatinase/aminopeptidase-like"/>
</dbReference>
<reference evidence="4" key="1">
    <citation type="journal article" date="2023" name="Proc. Natl. Acad. Sci. U.S.A.">
        <title>Genomic and structural basis for evolution of tropane alkaloid biosynthesis.</title>
        <authorList>
            <person name="Wanga Y.-J."/>
            <person name="Taina T."/>
            <person name="Yua J.-Y."/>
            <person name="Lia J."/>
            <person name="Xua B."/>
            <person name="Chenc J."/>
            <person name="D'Auriad J.C."/>
            <person name="Huanga J.-P."/>
            <person name="Huanga S.-X."/>
        </authorList>
    </citation>
    <scope>NUCLEOTIDE SEQUENCE [LARGE SCALE GENOMIC DNA]</scope>
    <source>
        <strain evidence="4">cv. KIB-2019</strain>
    </source>
</reference>
<dbReference type="InterPro" id="IPR050422">
    <property type="entry name" value="X-Pro_aminopeptidase_P"/>
</dbReference>
<organism evidence="3 4">
    <name type="scientific">Anisodus acutangulus</name>
    <dbReference type="NCBI Taxonomy" id="402998"/>
    <lineage>
        <taxon>Eukaryota</taxon>
        <taxon>Viridiplantae</taxon>
        <taxon>Streptophyta</taxon>
        <taxon>Embryophyta</taxon>
        <taxon>Tracheophyta</taxon>
        <taxon>Spermatophyta</taxon>
        <taxon>Magnoliopsida</taxon>
        <taxon>eudicotyledons</taxon>
        <taxon>Gunneridae</taxon>
        <taxon>Pentapetalae</taxon>
        <taxon>asterids</taxon>
        <taxon>lamiids</taxon>
        <taxon>Solanales</taxon>
        <taxon>Solanaceae</taxon>
        <taxon>Solanoideae</taxon>
        <taxon>Hyoscyameae</taxon>
        <taxon>Anisodus</taxon>
    </lineage>
</organism>
<dbReference type="InterPro" id="IPR032416">
    <property type="entry name" value="Peptidase_M24_C"/>
</dbReference>
<dbReference type="Gene3D" id="3.90.230.10">
    <property type="entry name" value="Creatinase/methionine aminopeptidase superfamily"/>
    <property type="match status" value="2"/>
</dbReference>
<dbReference type="EMBL" id="JAJAGQ010000001">
    <property type="protein sequence ID" value="KAJ8572901.1"/>
    <property type="molecule type" value="Genomic_DNA"/>
</dbReference>
<evidence type="ECO:0000256" key="1">
    <source>
        <dbReference type="SAM" id="MobiDB-lite"/>
    </source>
</evidence>
<dbReference type="SUPFAM" id="SSF55920">
    <property type="entry name" value="Creatinase/aminopeptidase"/>
    <property type="match status" value="1"/>
</dbReference>
<evidence type="ECO:0000259" key="2">
    <source>
        <dbReference type="Pfam" id="PF16188"/>
    </source>
</evidence>
<dbReference type="PANTHER" id="PTHR43763:SF6">
    <property type="entry name" value="XAA-PRO AMINOPEPTIDASE 1"/>
    <property type="match status" value="1"/>
</dbReference>
<feature type="region of interest" description="Disordered" evidence="1">
    <location>
        <begin position="1"/>
        <end position="39"/>
    </location>
</feature>
<comment type="caution">
    <text evidence="3">The sequence shown here is derived from an EMBL/GenBank/DDBJ whole genome shotgun (WGS) entry which is preliminary data.</text>
</comment>
<dbReference type="AlphaFoldDB" id="A0A9Q1RU45"/>
<sequence>MSRASTNKSRIQDLQWRSSNKCKEKQKGGGQYTDGTTDITRTVHFGEPSAREIECFTRVLQTKLVDMSLLSDEEVEWLNSYHLQVWEKVSPLLDGSVRQWLWDNTASYKDVIPV</sequence>
<proteinExistence type="predicted"/>
<keyword evidence="4" id="KW-1185">Reference proteome</keyword>
<evidence type="ECO:0000313" key="4">
    <source>
        <dbReference type="Proteomes" id="UP001152561"/>
    </source>
</evidence>
<protein>
    <recommendedName>
        <fullName evidence="2">Peptidase M24 C-terminal domain-containing protein</fullName>
    </recommendedName>
</protein>